<dbReference type="Proteomes" id="UP000824223">
    <property type="component" value="Unassembled WGS sequence"/>
</dbReference>
<reference evidence="2" key="2">
    <citation type="submission" date="2021-04" db="EMBL/GenBank/DDBJ databases">
        <authorList>
            <person name="Gilroy R."/>
        </authorList>
    </citation>
    <scope>NUCLEOTIDE SEQUENCE</scope>
    <source>
        <strain evidence="2">ChiSjej2B20-11307</strain>
    </source>
</reference>
<reference evidence="2" key="1">
    <citation type="journal article" date="2021" name="PeerJ">
        <title>Extensive microbial diversity within the chicken gut microbiome revealed by metagenomics and culture.</title>
        <authorList>
            <person name="Gilroy R."/>
            <person name="Ravi A."/>
            <person name="Getino M."/>
            <person name="Pursley I."/>
            <person name="Horton D.L."/>
            <person name="Alikhan N.F."/>
            <person name="Baker D."/>
            <person name="Gharbi K."/>
            <person name="Hall N."/>
            <person name="Watson M."/>
            <person name="Adriaenssens E.M."/>
            <person name="Foster-Nyarko E."/>
            <person name="Jarju S."/>
            <person name="Secka A."/>
            <person name="Antonio M."/>
            <person name="Oren A."/>
            <person name="Chaudhuri R.R."/>
            <person name="La Ragione R."/>
            <person name="Hildebrand F."/>
            <person name="Pallen M.J."/>
        </authorList>
    </citation>
    <scope>NUCLEOTIDE SEQUENCE</scope>
    <source>
        <strain evidence="2">ChiSjej2B20-11307</strain>
    </source>
</reference>
<dbReference type="EMBL" id="DXAK01000049">
    <property type="protein sequence ID" value="HJA07505.1"/>
    <property type="molecule type" value="Genomic_DNA"/>
</dbReference>
<dbReference type="AlphaFoldDB" id="A0A9D2HCY8"/>
<evidence type="ECO:0000256" key="1">
    <source>
        <dbReference type="SAM" id="Coils"/>
    </source>
</evidence>
<organism evidence="2 3">
    <name type="scientific">Candidatus Mediterraneibacter pullicola</name>
    <dbReference type="NCBI Taxonomy" id="2838682"/>
    <lineage>
        <taxon>Bacteria</taxon>
        <taxon>Bacillati</taxon>
        <taxon>Bacillota</taxon>
        <taxon>Clostridia</taxon>
        <taxon>Lachnospirales</taxon>
        <taxon>Lachnospiraceae</taxon>
        <taxon>Mediterraneibacter</taxon>
    </lineage>
</organism>
<evidence type="ECO:0008006" key="4">
    <source>
        <dbReference type="Google" id="ProtNLM"/>
    </source>
</evidence>
<accession>A0A9D2HCY8</accession>
<proteinExistence type="predicted"/>
<evidence type="ECO:0000313" key="2">
    <source>
        <dbReference type="EMBL" id="HJA07505.1"/>
    </source>
</evidence>
<comment type="caution">
    <text evidence="2">The sequence shown here is derived from an EMBL/GenBank/DDBJ whole genome shotgun (WGS) entry which is preliminary data.</text>
</comment>
<evidence type="ECO:0000313" key="3">
    <source>
        <dbReference type="Proteomes" id="UP000824223"/>
    </source>
</evidence>
<name>A0A9D2HCY8_9FIRM</name>
<protein>
    <recommendedName>
        <fullName evidence="4">ATPase</fullName>
    </recommendedName>
</protein>
<feature type="coiled-coil region" evidence="1">
    <location>
        <begin position="19"/>
        <end position="46"/>
    </location>
</feature>
<sequence length="103" mass="11995">MESIVNKLTEIEDAASAIVAHAEEQKEALDKEYEQKRRNFDTELEEQTQARLSSIRRELEKNTSGILESQSGASEDMIRALEKEYEEKHTEYAHEILRRITEV</sequence>
<keyword evidence="1" id="KW-0175">Coiled coil</keyword>
<gene>
    <name evidence="2" type="ORF">H9798_10265</name>
</gene>